<evidence type="ECO:0000256" key="4">
    <source>
        <dbReference type="ARBA" id="ARBA00022692"/>
    </source>
</evidence>
<comment type="pathway">
    <text evidence="3">Hormone biosynthesis.</text>
</comment>
<dbReference type="SUPFAM" id="SSF50022">
    <property type="entry name" value="ISP domain"/>
    <property type="match status" value="1"/>
</dbReference>
<dbReference type="PANTHER" id="PTHR21266">
    <property type="entry name" value="IRON-SULFUR DOMAIN CONTAINING PROTEIN"/>
    <property type="match status" value="1"/>
</dbReference>
<evidence type="ECO:0000313" key="22">
    <source>
        <dbReference type="EMBL" id="SHN16121.1"/>
    </source>
</evidence>
<dbReference type="AlphaFoldDB" id="A0A1M7PGC9"/>
<evidence type="ECO:0000256" key="1">
    <source>
        <dbReference type="ARBA" id="ARBA00001962"/>
    </source>
</evidence>
<evidence type="ECO:0000256" key="5">
    <source>
        <dbReference type="ARBA" id="ARBA00022714"/>
    </source>
</evidence>
<evidence type="ECO:0000256" key="15">
    <source>
        <dbReference type="ARBA" id="ARBA00025729"/>
    </source>
</evidence>
<dbReference type="Pfam" id="PF00355">
    <property type="entry name" value="Rieske"/>
    <property type="match status" value="1"/>
</dbReference>
<evidence type="ECO:0000256" key="18">
    <source>
        <dbReference type="ARBA" id="ARBA00046982"/>
    </source>
</evidence>
<keyword evidence="9" id="KW-0560">Oxidoreductase</keyword>
<dbReference type="PANTHER" id="PTHR21266:SF32">
    <property type="entry name" value="CHOLESTEROL 7-DESATURASE NVD"/>
    <property type="match status" value="1"/>
</dbReference>
<evidence type="ECO:0000256" key="14">
    <source>
        <dbReference type="ARBA" id="ARBA00025712"/>
    </source>
</evidence>
<dbReference type="GO" id="GO:0016020">
    <property type="term" value="C:membrane"/>
    <property type="evidence" value="ECO:0007669"/>
    <property type="project" value="UniProtKB-SubCell"/>
</dbReference>
<dbReference type="SUPFAM" id="SSF55961">
    <property type="entry name" value="Bet v1-like"/>
    <property type="match status" value="1"/>
</dbReference>
<keyword evidence="5" id="KW-0001">2Fe-2S</keyword>
<comment type="cofactor">
    <cofactor evidence="1">
        <name>Fe cation</name>
        <dbReference type="ChEBI" id="CHEBI:24875"/>
    </cofactor>
</comment>
<dbReference type="OrthoDB" id="5243643at2"/>
<dbReference type="InterPro" id="IPR045605">
    <property type="entry name" value="KshA-like_C"/>
</dbReference>
<comment type="subcellular location">
    <subcellularLocation>
        <location evidence="2">Membrane</location>
    </subcellularLocation>
</comment>
<comment type="subunit">
    <text evidence="18">Homotrimer. The two-component system 3-ketosteroid-9-alpha-monooxygenase is composed of an oxygenase component KshA and a reductase component KshB.</text>
</comment>
<dbReference type="GO" id="GO:0051537">
    <property type="term" value="F:2 iron, 2 sulfur cluster binding"/>
    <property type="evidence" value="ECO:0007669"/>
    <property type="project" value="UniProtKB-KW"/>
</dbReference>
<keyword evidence="22" id="KW-0223">Dioxygenase</keyword>
<comment type="catalytic activity">
    <reaction evidence="19">
        <text>cholesterol + NADH + O2 + H(+) = 7-dehydrocholesterol + NAD(+) + 2 H2O</text>
        <dbReference type="Rhea" id="RHEA:51644"/>
        <dbReference type="ChEBI" id="CHEBI:15377"/>
        <dbReference type="ChEBI" id="CHEBI:15378"/>
        <dbReference type="ChEBI" id="CHEBI:15379"/>
        <dbReference type="ChEBI" id="CHEBI:16113"/>
        <dbReference type="ChEBI" id="CHEBI:17759"/>
        <dbReference type="ChEBI" id="CHEBI:57540"/>
        <dbReference type="ChEBI" id="CHEBI:57945"/>
        <dbReference type="EC" id="1.14.19.21"/>
    </reaction>
    <physiologicalReaction direction="left-to-right" evidence="19">
        <dbReference type="Rhea" id="RHEA:51645"/>
    </physiologicalReaction>
</comment>
<evidence type="ECO:0000256" key="17">
    <source>
        <dbReference type="ARBA" id="ARBA00030944"/>
    </source>
</evidence>
<evidence type="ECO:0000256" key="9">
    <source>
        <dbReference type="ARBA" id="ARBA00023002"/>
    </source>
</evidence>
<evidence type="ECO:0000256" key="16">
    <source>
        <dbReference type="ARBA" id="ARBA00026095"/>
    </source>
</evidence>
<keyword evidence="23" id="KW-1185">Reference proteome</keyword>
<dbReference type="GO" id="GO:0004497">
    <property type="term" value="F:monooxygenase activity"/>
    <property type="evidence" value="ECO:0007669"/>
    <property type="project" value="UniProtKB-ARBA"/>
</dbReference>
<dbReference type="InterPro" id="IPR017941">
    <property type="entry name" value="Rieske_2Fe-2S"/>
</dbReference>
<name>A0A1M7PGC9_9ACTN</name>
<evidence type="ECO:0000256" key="8">
    <source>
        <dbReference type="ARBA" id="ARBA00022989"/>
    </source>
</evidence>
<keyword evidence="4" id="KW-0812">Transmembrane</keyword>
<evidence type="ECO:0000256" key="2">
    <source>
        <dbReference type="ARBA" id="ARBA00004370"/>
    </source>
</evidence>
<keyword evidence="13" id="KW-0443">Lipid metabolism</keyword>
<dbReference type="Gene3D" id="3.90.380.10">
    <property type="entry name" value="Naphthalene 1,2-dioxygenase Alpha Subunit, Chain A, domain 1"/>
    <property type="match status" value="1"/>
</dbReference>
<comment type="catalytic activity">
    <reaction evidence="20">
        <text>cholesterol + NADPH + O2 + H(+) = 7-dehydrocholesterol + NADP(+) + 2 H2O</text>
        <dbReference type="Rhea" id="RHEA:45024"/>
        <dbReference type="ChEBI" id="CHEBI:15377"/>
        <dbReference type="ChEBI" id="CHEBI:15378"/>
        <dbReference type="ChEBI" id="CHEBI:15379"/>
        <dbReference type="ChEBI" id="CHEBI:16113"/>
        <dbReference type="ChEBI" id="CHEBI:17759"/>
        <dbReference type="ChEBI" id="CHEBI:57783"/>
        <dbReference type="ChEBI" id="CHEBI:58349"/>
        <dbReference type="EC" id="1.14.19.21"/>
    </reaction>
    <physiologicalReaction direction="left-to-right" evidence="20">
        <dbReference type="Rhea" id="RHEA:45025"/>
    </physiologicalReaction>
</comment>
<dbReference type="InterPro" id="IPR036922">
    <property type="entry name" value="Rieske_2Fe-2S_sf"/>
</dbReference>
<keyword evidence="8" id="KW-1133">Transmembrane helix</keyword>
<dbReference type="PROSITE" id="PS51296">
    <property type="entry name" value="RIESKE"/>
    <property type="match status" value="1"/>
</dbReference>
<keyword evidence="11" id="KW-0411">Iron-sulfur</keyword>
<reference evidence="22 23" key="1">
    <citation type="submission" date="2016-11" db="EMBL/GenBank/DDBJ databases">
        <authorList>
            <person name="Jaros S."/>
            <person name="Januszkiewicz K."/>
            <person name="Wedrychowicz H."/>
        </authorList>
    </citation>
    <scope>NUCLEOTIDE SEQUENCE [LARGE SCALE GENOMIC DNA]</scope>
    <source>
        <strain evidence="22 23">DSM 46144</strain>
    </source>
</reference>
<evidence type="ECO:0000256" key="12">
    <source>
        <dbReference type="ARBA" id="ARBA00023136"/>
    </source>
</evidence>
<evidence type="ECO:0000256" key="20">
    <source>
        <dbReference type="ARBA" id="ARBA00049548"/>
    </source>
</evidence>
<dbReference type="GO" id="GO:0016042">
    <property type="term" value="P:lipid catabolic process"/>
    <property type="evidence" value="ECO:0007669"/>
    <property type="project" value="UniProtKB-KW"/>
</dbReference>
<evidence type="ECO:0000256" key="6">
    <source>
        <dbReference type="ARBA" id="ARBA00022723"/>
    </source>
</evidence>
<keyword evidence="10" id="KW-0408">Iron</keyword>
<keyword evidence="13" id="KW-0753">Steroid metabolism</keyword>
<protein>
    <recommendedName>
        <fullName evidence="16">cholesterol 7-desaturase</fullName>
        <ecNumber evidence="16">1.14.19.21</ecNumber>
    </recommendedName>
    <alternativeName>
        <fullName evidence="17">Rieske-type oxygenase</fullName>
    </alternativeName>
</protein>
<dbReference type="GO" id="GO:0005737">
    <property type="term" value="C:cytoplasm"/>
    <property type="evidence" value="ECO:0007669"/>
    <property type="project" value="TreeGrafter"/>
</dbReference>
<dbReference type="GO" id="GO:0170056">
    <property type="term" value="F:cholesterol 7-desaturase [NAD(P)H] activity"/>
    <property type="evidence" value="ECO:0007669"/>
    <property type="project" value="UniProtKB-EC"/>
</dbReference>
<accession>A0A1M7PGC9</accession>
<evidence type="ECO:0000256" key="7">
    <source>
        <dbReference type="ARBA" id="ARBA00022963"/>
    </source>
</evidence>
<evidence type="ECO:0000259" key="21">
    <source>
        <dbReference type="PROSITE" id="PS51296"/>
    </source>
</evidence>
<dbReference type="EC" id="1.14.19.21" evidence="16"/>
<feature type="domain" description="Rieske" evidence="21">
    <location>
        <begin position="10"/>
        <end position="111"/>
    </location>
</feature>
<gene>
    <name evidence="22" type="ORF">SAMN05443668_103329</name>
</gene>
<keyword evidence="6" id="KW-0479">Metal-binding</keyword>
<organism evidence="22 23">
    <name type="scientific">Cryptosporangium aurantiacum</name>
    <dbReference type="NCBI Taxonomy" id="134849"/>
    <lineage>
        <taxon>Bacteria</taxon>
        <taxon>Bacillati</taxon>
        <taxon>Actinomycetota</taxon>
        <taxon>Actinomycetes</taxon>
        <taxon>Cryptosporangiales</taxon>
        <taxon>Cryptosporangiaceae</taxon>
        <taxon>Cryptosporangium</taxon>
    </lineage>
</organism>
<dbReference type="EMBL" id="FRCS01000003">
    <property type="protein sequence ID" value="SHN16121.1"/>
    <property type="molecule type" value="Genomic_DNA"/>
</dbReference>
<evidence type="ECO:0000256" key="3">
    <source>
        <dbReference type="ARBA" id="ARBA00004972"/>
    </source>
</evidence>
<dbReference type="GO" id="GO:0008203">
    <property type="term" value="P:cholesterol metabolic process"/>
    <property type="evidence" value="ECO:0007669"/>
    <property type="project" value="InterPro"/>
</dbReference>
<evidence type="ECO:0000313" key="23">
    <source>
        <dbReference type="Proteomes" id="UP000184440"/>
    </source>
</evidence>
<evidence type="ECO:0000256" key="19">
    <source>
        <dbReference type="ARBA" id="ARBA00047853"/>
    </source>
</evidence>
<comment type="similarity">
    <text evidence="15">Belongs to the cholesterol 7-desaturase family.</text>
</comment>
<evidence type="ECO:0000256" key="11">
    <source>
        <dbReference type="ARBA" id="ARBA00023014"/>
    </source>
</evidence>
<dbReference type="Proteomes" id="UP000184440">
    <property type="component" value="Unassembled WGS sequence"/>
</dbReference>
<sequence>MPSNAIAGWFQIGWSTDLQVGDVRQLRYFGEDLVAYRDTTGTVRLAEAYCRHLGANLAVGGCVVDDGIQCPFHGWVWRPDGTNASIPYEKRTSRVRLRVWPVVELFGVLFAWHDPAGRAPLFDLPTEWADIAPHLAGRTFHETGPATQSLFPGTTIHPEMVIENAVDPAHFRFVHHTPQAPTVLRQENTDHTWFAKVGFGRRWEDGVDRPDDQVGTLQLKFWGTAVGFNAQTDRERVMIILIATTPIDDTRSDVFGTYWPEMLPDDQATGRHQSYIDDAKLALPDDIAIWNHQKFLERPALTTSEAGGFRRIREWTQKYYPDAGAEPLAHLRGRKATVAG</sequence>
<keyword evidence="7" id="KW-0442">Lipid degradation</keyword>
<comment type="pathway">
    <text evidence="14">Steroid hormone biosynthesis; dafachronic acid biosynthesis.</text>
</comment>
<evidence type="ECO:0000256" key="10">
    <source>
        <dbReference type="ARBA" id="ARBA00023004"/>
    </source>
</evidence>
<dbReference type="InterPro" id="IPR050584">
    <property type="entry name" value="Cholesterol_7-desaturase"/>
</dbReference>
<keyword evidence="12" id="KW-0472">Membrane</keyword>
<dbReference type="STRING" id="134849.SAMN05443668_103329"/>
<evidence type="ECO:0000256" key="13">
    <source>
        <dbReference type="ARBA" id="ARBA00023221"/>
    </source>
</evidence>
<proteinExistence type="inferred from homology"/>
<dbReference type="RefSeq" id="WP_073256103.1">
    <property type="nucleotide sequence ID" value="NZ_FRCS01000003.1"/>
</dbReference>
<dbReference type="GO" id="GO:0046872">
    <property type="term" value="F:metal ion binding"/>
    <property type="evidence" value="ECO:0007669"/>
    <property type="project" value="UniProtKB-KW"/>
</dbReference>
<dbReference type="Pfam" id="PF19298">
    <property type="entry name" value="KshA_C"/>
    <property type="match status" value="1"/>
</dbReference>
<dbReference type="GO" id="GO:0051213">
    <property type="term" value="F:dioxygenase activity"/>
    <property type="evidence" value="ECO:0007669"/>
    <property type="project" value="UniProtKB-KW"/>
</dbReference>
<dbReference type="Gene3D" id="2.102.10.10">
    <property type="entry name" value="Rieske [2Fe-2S] iron-sulphur domain"/>
    <property type="match status" value="1"/>
</dbReference>